<dbReference type="PROSITE" id="PS00086">
    <property type="entry name" value="CYTOCHROME_P450"/>
    <property type="match status" value="1"/>
</dbReference>
<dbReference type="EMBL" id="JAAOAO010000028">
    <property type="protein sequence ID" value="KAF5567204.1"/>
    <property type="molecule type" value="Genomic_DNA"/>
</dbReference>
<dbReference type="InterPro" id="IPR017972">
    <property type="entry name" value="Cyt_P450_CS"/>
</dbReference>
<evidence type="ECO:0000256" key="1">
    <source>
        <dbReference type="ARBA" id="ARBA00001971"/>
    </source>
</evidence>
<dbReference type="Proteomes" id="UP000574317">
    <property type="component" value="Unassembled WGS sequence"/>
</dbReference>
<feature type="compositionally biased region" description="Basic and acidic residues" evidence="13">
    <location>
        <begin position="1428"/>
        <end position="1439"/>
    </location>
</feature>
<protein>
    <submittedName>
        <fullName evidence="15">Dynactin arp1 p62 subunit RO-2</fullName>
    </submittedName>
</protein>
<dbReference type="SUPFAM" id="SSF48264">
    <property type="entry name" value="Cytochrome P450"/>
    <property type="match status" value="1"/>
</dbReference>
<feature type="region of interest" description="Disordered" evidence="13">
    <location>
        <begin position="1428"/>
        <end position="1448"/>
    </location>
</feature>
<name>A0A8H5NIY9_9HYPO</name>
<dbReference type="GO" id="GO:0020037">
    <property type="term" value="F:heme binding"/>
    <property type="evidence" value="ECO:0007669"/>
    <property type="project" value="InterPro"/>
</dbReference>
<organism evidence="15 16">
    <name type="scientific">Fusarium napiforme</name>
    <dbReference type="NCBI Taxonomy" id="42672"/>
    <lineage>
        <taxon>Eukaryota</taxon>
        <taxon>Fungi</taxon>
        <taxon>Dikarya</taxon>
        <taxon>Ascomycota</taxon>
        <taxon>Pezizomycotina</taxon>
        <taxon>Sordariomycetes</taxon>
        <taxon>Hypocreomycetidae</taxon>
        <taxon>Hypocreales</taxon>
        <taxon>Nectriaceae</taxon>
        <taxon>Fusarium</taxon>
        <taxon>Fusarium fujikuroi species complex</taxon>
    </lineage>
</organism>
<dbReference type="GO" id="GO:0016705">
    <property type="term" value="F:oxidoreductase activity, acting on paired donors, with incorporation or reduction of molecular oxygen"/>
    <property type="evidence" value="ECO:0007669"/>
    <property type="project" value="InterPro"/>
</dbReference>
<comment type="similarity">
    <text evidence="4">Belongs to the cytochrome P450 family.</text>
</comment>
<keyword evidence="11" id="KW-0472">Membrane</keyword>
<feature type="region of interest" description="Disordered" evidence="13">
    <location>
        <begin position="1003"/>
        <end position="1026"/>
    </location>
</feature>
<dbReference type="Pfam" id="PF05502">
    <property type="entry name" value="Dynactin_p62"/>
    <property type="match status" value="1"/>
</dbReference>
<evidence type="ECO:0000256" key="11">
    <source>
        <dbReference type="ARBA" id="ARBA00023136"/>
    </source>
</evidence>
<evidence type="ECO:0000256" key="6">
    <source>
        <dbReference type="ARBA" id="ARBA00022723"/>
    </source>
</evidence>
<feature type="compositionally biased region" description="Basic and acidic residues" evidence="13">
    <location>
        <begin position="1014"/>
        <end position="1025"/>
    </location>
</feature>
<comment type="subcellular location">
    <subcellularLocation>
        <location evidence="2">Membrane</location>
        <topology evidence="2">Multi-pass membrane protein</topology>
    </subcellularLocation>
    <subcellularLocation>
        <location evidence="3">Membrane</location>
        <topology evidence="3">Single-pass membrane protein</topology>
    </subcellularLocation>
</comment>
<keyword evidence="9 12" id="KW-0408">Iron</keyword>
<dbReference type="GO" id="GO:0005869">
    <property type="term" value="C:dynactin complex"/>
    <property type="evidence" value="ECO:0007669"/>
    <property type="project" value="InterPro"/>
</dbReference>
<evidence type="ECO:0000256" key="7">
    <source>
        <dbReference type="ARBA" id="ARBA00022989"/>
    </source>
</evidence>
<keyword evidence="6 12" id="KW-0479">Metal-binding</keyword>
<evidence type="ECO:0000256" key="12">
    <source>
        <dbReference type="PIRSR" id="PIRSR602403-1"/>
    </source>
</evidence>
<feature type="region of interest" description="Disordered" evidence="13">
    <location>
        <begin position="949"/>
        <end position="969"/>
    </location>
</feature>
<keyword evidence="7" id="KW-1133">Transmembrane helix</keyword>
<dbReference type="PANTHER" id="PTHR24287:SF5">
    <property type="entry name" value="P450, PUTATIVE (EUROFUNG)-RELATED"/>
    <property type="match status" value="1"/>
</dbReference>
<evidence type="ECO:0000313" key="16">
    <source>
        <dbReference type="Proteomes" id="UP000574317"/>
    </source>
</evidence>
<evidence type="ECO:0000313" key="15">
    <source>
        <dbReference type="EMBL" id="KAF5567204.1"/>
    </source>
</evidence>
<keyword evidence="12" id="KW-0349">Heme</keyword>
<dbReference type="InterPro" id="IPR032805">
    <property type="entry name" value="Wax_synthase_dom"/>
</dbReference>
<evidence type="ECO:0000256" key="3">
    <source>
        <dbReference type="ARBA" id="ARBA00004167"/>
    </source>
</evidence>
<dbReference type="GO" id="GO:0016020">
    <property type="term" value="C:membrane"/>
    <property type="evidence" value="ECO:0007669"/>
    <property type="project" value="UniProtKB-SubCell"/>
</dbReference>
<dbReference type="InterPro" id="IPR001128">
    <property type="entry name" value="Cyt_P450"/>
</dbReference>
<dbReference type="InterPro" id="IPR008603">
    <property type="entry name" value="DCTN4"/>
</dbReference>
<evidence type="ECO:0000256" key="13">
    <source>
        <dbReference type="SAM" id="MobiDB-lite"/>
    </source>
</evidence>
<comment type="caution">
    <text evidence="15">The sequence shown here is derived from an EMBL/GenBank/DDBJ whole genome shotgun (WGS) entry which is preliminary data.</text>
</comment>
<reference evidence="15 16" key="1">
    <citation type="submission" date="2020-05" db="EMBL/GenBank/DDBJ databases">
        <title>Identification and distribution of gene clusters putatively required for synthesis of sphingolipid metabolism inhibitors in phylogenetically diverse species of the filamentous fungus Fusarium.</title>
        <authorList>
            <person name="Kim H.-S."/>
            <person name="Busman M."/>
            <person name="Brown D.W."/>
            <person name="Divon H."/>
            <person name="Uhlig S."/>
            <person name="Proctor R.H."/>
        </authorList>
    </citation>
    <scope>NUCLEOTIDE SEQUENCE [LARGE SCALE GENOMIC DNA]</scope>
    <source>
        <strain evidence="15 16">NRRL 25196</strain>
    </source>
</reference>
<keyword evidence="10" id="KW-0503">Monooxygenase</keyword>
<gene>
    <name evidence="15" type="ORF">FNAPI_796</name>
</gene>
<evidence type="ECO:0000256" key="4">
    <source>
        <dbReference type="ARBA" id="ARBA00010617"/>
    </source>
</evidence>
<evidence type="ECO:0000256" key="5">
    <source>
        <dbReference type="ARBA" id="ARBA00022692"/>
    </source>
</evidence>
<evidence type="ECO:0000256" key="10">
    <source>
        <dbReference type="ARBA" id="ARBA00023033"/>
    </source>
</evidence>
<evidence type="ECO:0000256" key="9">
    <source>
        <dbReference type="ARBA" id="ARBA00023004"/>
    </source>
</evidence>
<dbReference type="PRINTS" id="PR00465">
    <property type="entry name" value="EP450IV"/>
</dbReference>
<dbReference type="PANTHER" id="PTHR24287">
    <property type="entry name" value="P450, PUTATIVE (EUROFUNG)-RELATED"/>
    <property type="match status" value="1"/>
</dbReference>
<accession>A0A8H5NIY9</accession>
<dbReference type="Pfam" id="PF00067">
    <property type="entry name" value="p450"/>
    <property type="match status" value="2"/>
</dbReference>
<feature type="domain" description="Wax synthase" evidence="14">
    <location>
        <begin position="217"/>
        <end position="292"/>
    </location>
</feature>
<sequence>MDSKDIINPINGTFLPHLLLPLSQLLALTLPPFKLRKHIFVPIIAGLLGATYTTHFANTAAGRALAGAHWTVALGTLEKLLFGVPEKDYWRNGKPRQEAMAMSFGFAKFRWALSLLATQRGIGWNFQVKGVPSMKAPESKWPFLAYQFQKWAKSYILSDLLYTYFDTYHHYEGINMAFMDLRARTWSGSFLNAFCAGAKLYFPIQMHYCFASIVSDWPPAFGDISKATSVRKFWGSFWHQFIRKIFAGYSDFLARFLNLRPGTNFNSYFKLYVSFAISGITHGLMTYTMPANRFHSFNDRFLSVFTCFVGNAMAIHFEDIVINIYGRLGGTKKVDKLWKRLIRILGDFDIHEFPTYFQPLCPKLIMSDTVISLVDSSIYMLHAAIHHPYRLALYIIVIYFTRRILNRLLVPPSISVAPRIPTYLPFGIDFIIWSTYYNSTNQDLKLWSTIFRRYGRGTAPYTAEVVLGGDRVIFTADHENIKAVLATKFSDYGKGPKFYHDWKEFLGDSIFATDGRLWQDARGLIKPLFLRQRIEDLAVFEKHTVKLTRMLQGPEGQPIDVDVKDLFFRFTLDVATDFLFGQAINSLDNPREQFMEVFISETLSLERAELEKLTKSDRGYTFLSALALYTRDAKQIRDQLVAVLLAGRDTTAATLSWVLHELSGHPDMVRRLRQEIAQHVKLGQNPSFAELKAMKYLQAILNETLRMYPAIPFNMRIALDDTSLPRGGGSDGNQFISVKKDTIIAYTPLVMMRRNDLYPATYSNGDKFPDPNTFDPERWLHPSVLHTSEKDADASEMKASGFNNKEWSPRPWTYIPFNGGPRICLGQQFALTEMGYTLVRIFQQFARVERRMEPDEMGILSANIVLTPKNGLRVRSQPVQLKSPLAPTFPPQPYFLDDGVDHSEDILSTEVEISVHIDRVSLNSECTAGILERQERNVKPAQLSNIPGEALYSPHTENKDPSFKTAPLPTSTRVCQTPRPCTAMALVIPYTYIQCPCSDNSPPDLPQARQSQSSDERTFDPRDPRSNYSLYPLEYLLYCEDCQQIRCPRCVNEEVVTYYCPNCLFEVPSSNLRSDGNRCTRSCYQCPVCIGPVQVMETPVERDHSHSGADIAGPQYALYCQYCNWSSTEIGIRFDKPNGIHSQLSKINNGGDLKLTAKELKERRKENPDEPPLADSDVDTDLQYANLKSFYQSQLADTNAAASGISPLNDTTGYGSPAASLSRIMAMYTGHGHARKRNGPSDVMREALSAEEGLKLADLDESAQIKRLHQEGWDATATKQQNLEQAEAQRFQDGLRPIPHLLRTKRSKRCSVCRHIISKPENKVTSTRFKIRLVAKAYIPTITIKPLNPTVGIVPTTQRPQTLEERPLKPLTPHHYIITFKNPLFDGIKVTLATPNSTPGRFSSKVTILCPQFDIDANTDMWDDALKDDDRDKKRKGEESSGQPEAGKIWERGRNWVSIILEVVPASLRLDGQKDKSPLKEDEDILEIPMFVRMEWEPDSQQDVGAASAKEKDAQERRELAYWCVLGVGRISHD</sequence>
<evidence type="ECO:0000259" key="14">
    <source>
        <dbReference type="Pfam" id="PF13813"/>
    </source>
</evidence>
<dbReference type="InterPro" id="IPR002403">
    <property type="entry name" value="Cyt_P450_E_grp-IV"/>
</dbReference>
<keyword evidence="16" id="KW-1185">Reference proteome</keyword>
<dbReference type="InterPro" id="IPR047146">
    <property type="entry name" value="Cyt_P450_E_CYP52_fungi"/>
</dbReference>
<dbReference type="PRINTS" id="PR00385">
    <property type="entry name" value="P450"/>
</dbReference>
<dbReference type="GO" id="GO:0005506">
    <property type="term" value="F:iron ion binding"/>
    <property type="evidence" value="ECO:0007669"/>
    <property type="project" value="InterPro"/>
</dbReference>
<comment type="cofactor">
    <cofactor evidence="1 12">
        <name>heme</name>
        <dbReference type="ChEBI" id="CHEBI:30413"/>
    </cofactor>
</comment>
<dbReference type="InterPro" id="IPR036396">
    <property type="entry name" value="Cyt_P450_sf"/>
</dbReference>
<evidence type="ECO:0000256" key="2">
    <source>
        <dbReference type="ARBA" id="ARBA00004141"/>
    </source>
</evidence>
<evidence type="ECO:0000256" key="8">
    <source>
        <dbReference type="ARBA" id="ARBA00023002"/>
    </source>
</evidence>
<dbReference type="Gene3D" id="1.10.630.10">
    <property type="entry name" value="Cytochrome P450"/>
    <property type="match status" value="2"/>
</dbReference>
<dbReference type="GO" id="GO:0004497">
    <property type="term" value="F:monooxygenase activity"/>
    <property type="evidence" value="ECO:0007669"/>
    <property type="project" value="UniProtKB-KW"/>
</dbReference>
<keyword evidence="5" id="KW-0812">Transmembrane</keyword>
<feature type="binding site" description="axial binding residue" evidence="12">
    <location>
        <position position="824"/>
    </location>
    <ligand>
        <name>heme</name>
        <dbReference type="ChEBI" id="CHEBI:30413"/>
    </ligand>
    <ligandPart>
        <name>Fe</name>
        <dbReference type="ChEBI" id="CHEBI:18248"/>
    </ligandPart>
</feature>
<dbReference type="CDD" id="cd11063">
    <property type="entry name" value="CYP52"/>
    <property type="match status" value="1"/>
</dbReference>
<dbReference type="Pfam" id="PF13813">
    <property type="entry name" value="MBOAT_2"/>
    <property type="match status" value="1"/>
</dbReference>
<keyword evidence="8" id="KW-0560">Oxidoreductase</keyword>
<proteinExistence type="inferred from homology"/>